<gene>
    <name evidence="2" type="ORF">PC113_g19149</name>
    <name evidence="3" type="ORF">PC115_g20237</name>
    <name evidence="4" type="ORF">PC117_g21989</name>
    <name evidence="5" type="ORF">PC118_g18636</name>
    <name evidence="6" type="ORF">PC129_g20649</name>
</gene>
<organism evidence="6 7">
    <name type="scientific">Phytophthora cactorum</name>
    <dbReference type="NCBI Taxonomy" id="29920"/>
    <lineage>
        <taxon>Eukaryota</taxon>
        <taxon>Sar</taxon>
        <taxon>Stramenopiles</taxon>
        <taxon>Oomycota</taxon>
        <taxon>Peronosporomycetes</taxon>
        <taxon>Peronosporales</taxon>
        <taxon>Peronosporaceae</taxon>
        <taxon>Phytophthora</taxon>
    </lineage>
</organism>
<dbReference type="Proteomes" id="UP000697107">
    <property type="component" value="Unassembled WGS sequence"/>
</dbReference>
<feature type="compositionally biased region" description="Low complexity" evidence="1">
    <location>
        <begin position="65"/>
        <end position="80"/>
    </location>
</feature>
<dbReference type="EMBL" id="RCMV01001500">
    <property type="protein sequence ID" value="KAG3208321.1"/>
    <property type="molecule type" value="Genomic_DNA"/>
</dbReference>
<dbReference type="EMBL" id="RCMG01000957">
    <property type="protein sequence ID" value="KAG2840917.1"/>
    <property type="molecule type" value="Genomic_DNA"/>
</dbReference>
<evidence type="ECO:0000313" key="5">
    <source>
        <dbReference type="EMBL" id="KAG2967352.1"/>
    </source>
</evidence>
<name>A0A8T1H853_9STRA</name>
<dbReference type="EMBL" id="RCMK01001163">
    <property type="protein sequence ID" value="KAG2900393.1"/>
    <property type="molecule type" value="Genomic_DNA"/>
</dbReference>
<dbReference type="EMBL" id="RCML01000938">
    <property type="protein sequence ID" value="KAG2967352.1"/>
    <property type="molecule type" value="Genomic_DNA"/>
</dbReference>
<reference evidence="6" key="1">
    <citation type="submission" date="2018-05" db="EMBL/GenBank/DDBJ databases">
        <title>Effector identification in a new, highly contiguous assembly of the strawberry crown rot pathogen Phytophthora cactorum.</title>
        <authorList>
            <person name="Armitage A.D."/>
            <person name="Nellist C.F."/>
            <person name="Bates H."/>
            <person name="Vickerstaff R.J."/>
            <person name="Harrison R.J."/>
        </authorList>
    </citation>
    <scope>NUCLEOTIDE SEQUENCE</scope>
    <source>
        <strain evidence="2">15-7</strain>
        <strain evidence="3">4032</strain>
        <strain evidence="4">4040</strain>
        <strain evidence="5">P415</strain>
        <strain evidence="6">P421</strain>
    </source>
</reference>
<feature type="region of interest" description="Disordered" evidence="1">
    <location>
        <begin position="58"/>
        <end position="80"/>
    </location>
</feature>
<evidence type="ECO:0000256" key="1">
    <source>
        <dbReference type="SAM" id="MobiDB-lite"/>
    </source>
</evidence>
<proteinExistence type="predicted"/>
<accession>A0A8T1H853</accession>
<evidence type="ECO:0000313" key="2">
    <source>
        <dbReference type="EMBL" id="KAG2840917.1"/>
    </source>
</evidence>
<evidence type="ECO:0000313" key="3">
    <source>
        <dbReference type="EMBL" id="KAG2887784.1"/>
    </source>
</evidence>
<evidence type="ECO:0000313" key="4">
    <source>
        <dbReference type="EMBL" id="KAG2900393.1"/>
    </source>
</evidence>
<dbReference type="Proteomes" id="UP000774804">
    <property type="component" value="Unassembled WGS sequence"/>
</dbReference>
<evidence type="ECO:0000313" key="7">
    <source>
        <dbReference type="Proteomes" id="UP000760860"/>
    </source>
</evidence>
<dbReference type="EMBL" id="RCMI01001251">
    <property type="protein sequence ID" value="KAG2887784.1"/>
    <property type="molecule type" value="Genomic_DNA"/>
</dbReference>
<dbReference type="Proteomes" id="UP000735874">
    <property type="component" value="Unassembled WGS sequence"/>
</dbReference>
<sequence>MCEALNYYEPRMRYEFFLDGLRNKQMRAVLNASMITSIPKACTLLLCKNLHLPVEEEDEFAGDGTLPSSTSSSTSTQSQMLQQLQQMNQMMLKQQQGSGTHRGFVNAVARPHLKLLAFQLRMGTLTRTLDHLISVLDLALEPRKERSCVVDVGVRAAVASIVSVGEAVVIGASVTATILWSATGRGLKAILETGNVAFLSVTSASRRATQWQYARILACYEGW</sequence>
<evidence type="ECO:0000313" key="6">
    <source>
        <dbReference type="EMBL" id="KAG3208321.1"/>
    </source>
</evidence>
<dbReference type="AlphaFoldDB" id="A0A8T1H853"/>
<protein>
    <submittedName>
        <fullName evidence="6">Uncharacterized protein</fullName>
    </submittedName>
</protein>
<comment type="caution">
    <text evidence="6">The sequence shown here is derived from an EMBL/GenBank/DDBJ whole genome shotgun (WGS) entry which is preliminary data.</text>
</comment>
<dbReference type="Proteomes" id="UP000760860">
    <property type="component" value="Unassembled WGS sequence"/>
</dbReference>
<dbReference type="Proteomes" id="UP000736787">
    <property type="component" value="Unassembled WGS sequence"/>
</dbReference>